<dbReference type="Gene3D" id="3.40.630.40">
    <property type="entry name" value="Zn-dependent exopeptidases"/>
    <property type="match status" value="1"/>
</dbReference>
<dbReference type="InterPro" id="IPR002508">
    <property type="entry name" value="MurNAc-LAA_cat"/>
</dbReference>
<dbReference type="GO" id="GO:0009253">
    <property type="term" value="P:peptidoglycan catabolic process"/>
    <property type="evidence" value="ECO:0007669"/>
    <property type="project" value="InterPro"/>
</dbReference>
<accession>A0A1I6MNK7</accession>
<feature type="signal peptide" evidence="5">
    <location>
        <begin position="1"/>
        <end position="21"/>
    </location>
</feature>
<feature type="region of interest" description="Disordered" evidence="4">
    <location>
        <begin position="225"/>
        <end position="257"/>
    </location>
</feature>
<evidence type="ECO:0000256" key="3">
    <source>
        <dbReference type="ARBA" id="ARBA00022801"/>
    </source>
</evidence>
<protein>
    <recommendedName>
        <fullName evidence="2">N-acetylmuramoyl-L-alanine amidase</fullName>
        <ecNumber evidence="2">3.5.1.28</ecNumber>
    </recommendedName>
</protein>
<dbReference type="RefSeq" id="WP_175529050.1">
    <property type="nucleotide sequence ID" value="NZ_FOZL01000001.1"/>
</dbReference>
<dbReference type="CDD" id="cd02696">
    <property type="entry name" value="MurNAc-LAA"/>
    <property type="match status" value="1"/>
</dbReference>
<dbReference type="InterPro" id="IPR050695">
    <property type="entry name" value="N-acetylmuramoyl_amidase_3"/>
</dbReference>
<dbReference type="AlphaFoldDB" id="A0A1I6MNK7"/>
<reference evidence="7 8" key="1">
    <citation type="submission" date="2016-10" db="EMBL/GenBank/DDBJ databases">
        <authorList>
            <person name="de Groot N.N."/>
        </authorList>
    </citation>
    <scope>NUCLEOTIDE SEQUENCE [LARGE SCALE GENOMIC DNA]</scope>
    <source>
        <strain evidence="7 8">DSM 21001</strain>
    </source>
</reference>
<evidence type="ECO:0000256" key="2">
    <source>
        <dbReference type="ARBA" id="ARBA00011901"/>
    </source>
</evidence>
<name>A0A1I6MNK7_9BACT</name>
<dbReference type="SUPFAM" id="SSF53187">
    <property type="entry name" value="Zn-dependent exopeptidases"/>
    <property type="match status" value="1"/>
</dbReference>
<proteinExistence type="predicted"/>
<dbReference type="GO" id="GO:0008745">
    <property type="term" value="F:N-acetylmuramoyl-L-alanine amidase activity"/>
    <property type="evidence" value="ECO:0007669"/>
    <property type="project" value="UniProtKB-EC"/>
</dbReference>
<sequence length="257" mass="26575">MTLRPHHTLALCLALAVPLAAQQTHDAPAIPAPIRNLIVLDPAHGGSDSGAHLTDSLLEKDLTLALAGRLKSTLTAHGFQVITTRDGDTGPTSDQRAELANHARASVCLLLHASNSGSGAYLAASSLTPSDDEHIALPWDTAQSAYVGDSASLLDLASKAFTSARVPAITLRSSVPPIDSLTCPALLLELAPNGRTPVTSADYQQSVADALTAAITAFRDQNDTTLKNAAPIPTPPPTPVKPKVPRPVTPKTPGAAQ</sequence>
<evidence type="ECO:0000256" key="5">
    <source>
        <dbReference type="SAM" id="SignalP"/>
    </source>
</evidence>
<feature type="domain" description="MurNAc-LAA" evidence="6">
    <location>
        <begin position="38"/>
        <end position="216"/>
    </location>
</feature>
<comment type="catalytic activity">
    <reaction evidence="1">
        <text>Hydrolyzes the link between N-acetylmuramoyl residues and L-amino acid residues in certain cell-wall glycopeptides.</text>
        <dbReference type="EC" id="3.5.1.28"/>
    </reaction>
</comment>
<dbReference type="PANTHER" id="PTHR30404">
    <property type="entry name" value="N-ACETYLMURAMOYL-L-ALANINE AMIDASE"/>
    <property type="match status" value="1"/>
</dbReference>
<dbReference type="GO" id="GO:0030288">
    <property type="term" value="C:outer membrane-bounded periplasmic space"/>
    <property type="evidence" value="ECO:0007669"/>
    <property type="project" value="TreeGrafter"/>
</dbReference>
<dbReference type="PANTHER" id="PTHR30404:SF0">
    <property type="entry name" value="N-ACETYLMURAMOYL-L-ALANINE AMIDASE AMIC"/>
    <property type="match status" value="1"/>
</dbReference>
<keyword evidence="3" id="KW-0378">Hydrolase</keyword>
<dbReference type="Pfam" id="PF01520">
    <property type="entry name" value="Amidase_3"/>
    <property type="match status" value="1"/>
</dbReference>
<dbReference type="EMBL" id="FOZL01000001">
    <property type="protein sequence ID" value="SFS17234.1"/>
    <property type="molecule type" value="Genomic_DNA"/>
</dbReference>
<evidence type="ECO:0000256" key="4">
    <source>
        <dbReference type="SAM" id="MobiDB-lite"/>
    </source>
</evidence>
<evidence type="ECO:0000313" key="7">
    <source>
        <dbReference type="EMBL" id="SFS17234.1"/>
    </source>
</evidence>
<organism evidence="7 8">
    <name type="scientific">Granulicella pectinivorans</name>
    <dbReference type="NCBI Taxonomy" id="474950"/>
    <lineage>
        <taxon>Bacteria</taxon>
        <taxon>Pseudomonadati</taxon>
        <taxon>Acidobacteriota</taxon>
        <taxon>Terriglobia</taxon>
        <taxon>Terriglobales</taxon>
        <taxon>Acidobacteriaceae</taxon>
        <taxon>Granulicella</taxon>
    </lineage>
</organism>
<feature type="chain" id="PRO_5011470838" description="N-acetylmuramoyl-L-alanine amidase" evidence="5">
    <location>
        <begin position="22"/>
        <end position="257"/>
    </location>
</feature>
<gene>
    <name evidence="7" type="ORF">SAMN05421771_3089</name>
</gene>
<keyword evidence="5" id="KW-0732">Signal</keyword>
<dbReference type="STRING" id="474950.SAMN05421771_3089"/>
<dbReference type="Proteomes" id="UP000199024">
    <property type="component" value="Unassembled WGS sequence"/>
</dbReference>
<feature type="compositionally biased region" description="Pro residues" evidence="4">
    <location>
        <begin position="232"/>
        <end position="250"/>
    </location>
</feature>
<evidence type="ECO:0000259" key="6">
    <source>
        <dbReference type="Pfam" id="PF01520"/>
    </source>
</evidence>
<evidence type="ECO:0000256" key="1">
    <source>
        <dbReference type="ARBA" id="ARBA00001561"/>
    </source>
</evidence>
<keyword evidence="8" id="KW-1185">Reference proteome</keyword>
<evidence type="ECO:0000313" key="8">
    <source>
        <dbReference type="Proteomes" id="UP000199024"/>
    </source>
</evidence>
<dbReference type="EC" id="3.5.1.28" evidence="2"/>